<dbReference type="AlphaFoldDB" id="A0A9P0A0T6"/>
<dbReference type="GO" id="GO:0000981">
    <property type="term" value="F:DNA-binding transcription factor activity, RNA polymerase II-specific"/>
    <property type="evidence" value="ECO:0007669"/>
    <property type="project" value="TreeGrafter"/>
</dbReference>
<evidence type="ECO:0000313" key="10">
    <source>
        <dbReference type="Proteomes" id="UP001152759"/>
    </source>
</evidence>
<dbReference type="InterPro" id="IPR013087">
    <property type="entry name" value="Znf_C2H2_type"/>
</dbReference>
<protein>
    <recommendedName>
        <fullName evidence="8">C2H2-type domain-containing protein</fullName>
    </recommendedName>
</protein>
<dbReference type="GO" id="GO:0005634">
    <property type="term" value="C:nucleus"/>
    <property type="evidence" value="ECO:0007669"/>
    <property type="project" value="TreeGrafter"/>
</dbReference>
<feature type="domain" description="C2H2-type" evidence="8">
    <location>
        <begin position="226"/>
        <end position="253"/>
    </location>
</feature>
<reference evidence="9" key="1">
    <citation type="submission" date="2021-12" db="EMBL/GenBank/DDBJ databases">
        <authorList>
            <person name="King R."/>
        </authorList>
    </citation>
    <scope>NUCLEOTIDE SEQUENCE</scope>
</reference>
<evidence type="ECO:0000256" key="2">
    <source>
        <dbReference type="ARBA" id="ARBA00022737"/>
    </source>
</evidence>
<dbReference type="PANTHER" id="PTHR24379:SF127">
    <property type="entry name" value="BLOODY FINGERS-RELATED"/>
    <property type="match status" value="1"/>
</dbReference>
<keyword evidence="10" id="KW-1185">Reference proteome</keyword>
<dbReference type="PANTHER" id="PTHR24379">
    <property type="entry name" value="KRAB AND ZINC FINGER DOMAIN-CONTAINING"/>
    <property type="match status" value="1"/>
</dbReference>
<evidence type="ECO:0000313" key="9">
    <source>
        <dbReference type="EMBL" id="CAH0383397.1"/>
    </source>
</evidence>
<sequence length="346" mass="38373">MKPQKYIFPSHSLFLLTSLLLYQHGEAMEPDDPFTVALRALELSDRCKNLPLQPEAGSNFDRECLEAFLTLDRSGHNVCFDWSLAECRRIPNTETHLCTAFVPESHGYRSFDDCAPILLNVTRDRHSSLMTCLTGRGQTSKRGTTGAQSLSRGNSNFDVSQIKRFGISSISELYGEGQSSRFDVTQIKRLGISPSDLGGQTHGSGQGVGGSKIPMASHENTGKARIQCPLCTRTYSCERTLSGHLPSHEGKTYCEICKTVFTTKATFNTHMREKHNIGIISIPKPRSYACTKCSKTFTSKSSLSNHKPYHTGATVCPHCNYRFTDRSGLRKHIAEQHKGNQPAPPK</sequence>
<organism evidence="9 10">
    <name type="scientific">Bemisia tabaci</name>
    <name type="common">Sweetpotato whitefly</name>
    <name type="synonym">Aleurodes tabaci</name>
    <dbReference type="NCBI Taxonomy" id="7038"/>
    <lineage>
        <taxon>Eukaryota</taxon>
        <taxon>Metazoa</taxon>
        <taxon>Ecdysozoa</taxon>
        <taxon>Arthropoda</taxon>
        <taxon>Hexapoda</taxon>
        <taxon>Insecta</taxon>
        <taxon>Pterygota</taxon>
        <taxon>Neoptera</taxon>
        <taxon>Paraneoptera</taxon>
        <taxon>Hemiptera</taxon>
        <taxon>Sternorrhyncha</taxon>
        <taxon>Aleyrodoidea</taxon>
        <taxon>Aleyrodidae</taxon>
        <taxon>Aleyrodinae</taxon>
        <taxon>Bemisia</taxon>
    </lineage>
</organism>
<dbReference type="InterPro" id="IPR036236">
    <property type="entry name" value="Znf_C2H2_sf"/>
</dbReference>
<proteinExistence type="predicted"/>
<dbReference type="Pfam" id="PF12874">
    <property type="entry name" value="zf-met"/>
    <property type="match status" value="1"/>
</dbReference>
<dbReference type="GO" id="GO:0000977">
    <property type="term" value="F:RNA polymerase II transcription regulatory region sequence-specific DNA binding"/>
    <property type="evidence" value="ECO:0007669"/>
    <property type="project" value="TreeGrafter"/>
</dbReference>
<evidence type="ECO:0000256" key="3">
    <source>
        <dbReference type="ARBA" id="ARBA00022771"/>
    </source>
</evidence>
<evidence type="ECO:0000256" key="7">
    <source>
        <dbReference type="SAM" id="SignalP"/>
    </source>
</evidence>
<feature type="domain" description="C2H2-type" evidence="8">
    <location>
        <begin position="314"/>
        <end position="342"/>
    </location>
</feature>
<keyword evidence="3 5" id="KW-0863">Zinc-finger</keyword>
<dbReference type="GO" id="GO:0008270">
    <property type="term" value="F:zinc ion binding"/>
    <property type="evidence" value="ECO:0007669"/>
    <property type="project" value="UniProtKB-KW"/>
</dbReference>
<name>A0A9P0A0T6_BEMTA</name>
<gene>
    <name evidence="9" type="ORF">BEMITA_LOCUS2851</name>
</gene>
<dbReference type="PROSITE" id="PS50157">
    <property type="entry name" value="ZINC_FINGER_C2H2_2"/>
    <property type="match status" value="3"/>
</dbReference>
<keyword evidence="7" id="KW-0732">Signal</keyword>
<dbReference type="SUPFAM" id="SSF57667">
    <property type="entry name" value="beta-beta-alpha zinc fingers"/>
    <property type="match status" value="1"/>
</dbReference>
<feature type="signal peptide" evidence="7">
    <location>
        <begin position="1"/>
        <end position="27"/>
    </location>
</feature>
<feature type="domain" description="C2H2-type" evidence="8">
    <location>
        <begin position="288"/>
        <end position="315"/>
    </location>
</feature>
<keyword evidence="2" id="KW-0677">Repeat</keyword>
<feature type="compositionally biased region" description="Gly residues" evidence="6">
    <location>
        <begin position="200"/>
        <end position="210"/>
    </location>
</feature>
<dbReference type="EMBL" id="OU963871">
    <property type="protein sequence ID" value="CAH0383397.1"/>
    <property type="molecule type" value="Genomic_DNA"/>
</dbReference>
<feature type="chain" id="PRO_5040232754" description="C2H2-type domain-containing protein" evidence="7">
    <location>
        <begin position="28"/>
        <end position="346"/>
    </location>
</feature>
<evidence type="ECO:0000256" key="1">
    <source>
        <dbReference type="ARBA" id="ARBA00022723"/>
    </source>
</evidence>
<dbReference type="SMART" id="SM00355">
    <property type="entry name" value="ZnF_C2H2"/>
    <property type="match status" value="4"/>
</dbReference>
<evidence type="ECO:0000256" key="4">
    <source>
        <dbReference type="ARBA" id="ARBA00022833"/>
    </source>
</evidence>
<dbReference type="Gene3D" id="3.30.160.60">
    <property type="entry name" value="Classic Zinc Finger"/>
    <property type="match status" value="2"/>
</dbReference>
<evidence type="ECO:0000256" key="6">
    <source>
        <dbReference type="SAM" id="MobiDB-lite"/>
    </source>
</evidence>
<dbReference type="PROSITE" id="PS00028">
    <property type="entry name" value="ZINC_FINGER_C2H2_1"/>
    <property type="match status" value="3"/>
</dbReference>
<keyword evidence="1" id="KW-0479">Metal-binding</keyword>
<dbReference type="Proteomes" id="UP001152759">
    <property type="component" value="Chromosome 10"/>
</dbReference>
<accession>A0A9P0A0T6</accession>
<evidence type="ECO:0000259" key="8">
    <source>
        <dbReference type="PROSITE" id="PS50157"/>
    </source>
</evidence>
<dbReference type="Pfam" id="PF00096">
    <property type="entry name" value="zf-C2H2"/>
    <property type="match status" value="2"/>
</dbReference>
<evidence type="ECO:0000256" key="5">
    <source>
        <dbReference type="PROSITE-ProRule" id="PRU00042"/>
    </source>
</evidence>
<keyword evidence="4" id="KW-0862">Zinc</keyword>
<feature type="region of interest" description="Disordered" evidence="6">
    <location>
        <begin position="193"/>
        <end position="216"/>
    </location>
</feature>